<name>A0ABT4PDK4_9BACT</name>
<evidence type="ECO:0000256" key="4">
    <source>
        <dbReference type="ARBA" id="ARBA00022475"/>
    </source>
</evidence>
<feature type="transmembrane region" description="Helical" evidence="12">
    <location>
        <begin position="375"/>
        <end position="395"/>
    </location>
</feature>
<dbReference type="InterPro" id="IPR001734">
    <property type="entry name" value="Na/solute_symporter"/>
</dbReference>
<proteinExistence type="inferred from homology"/>
<feature type="transmembrane region" description="Helical" evidence="12">
    <location>
        <begin position="235"/>
        <end position="252"/>
    </location>
</feature>
<dbReference type="InterPro" id="IPR051163">
    <property type="entry name" value="Sodium:Solute_Symporter_SSF"/>
</dbReference>
<accession>A0ABT4PDK4</accession>
<comment type="caution">
    <text evidence="13">The sequence shown here is derived from an EMBL/GenBank/DDBJ whole genome shotgun (WGS) entry which is preliminary data.</text>
</comment>
<feature type="transmembrane region" description="Helical" evidence="12">
    <location>
        <begin position="318"/>
        <end position="339"/>
    </location>
</feature>
<dbReference type="PANTHER" id="PTHR42985">
    <property type="entry name" value="SODIUM-COUPLED MONOCARBOXYLATE TRANSPORTER"/>
    <property type="match status" value="1"/>
</dbReference>
<dbReference type="Proteomes" id="UP001141933">
    <property type="component" value="Unassembled WGS sequence"/>
</dbReference>
<evidence type="ECO:0000256" key="10">
    <source>
        <dbReference type="ARBA" id="ARBA00023201"/>
    </source>
</evidence>
<keyword evidence="8" id="KW-0406">Ion transport</keyword>
<keyword evidence="3" id="KW-0813">Transport</keyword>
<gene>
    <name evidence="13" type="ORF">O6P32_00230</name>
</gene>
<dbReference type="Pfam" id="PF00474">
    <property type="entry name" value="SSF"/>
    <property type="match status" value="1"/>
</dbReference>
<feature type="transmembrane region" description="Helical" evidence="12">
    <location>
        <begin position="6"/>
        <end position="23"/>
    </location>
</feature>
<evidence type="ECO:0000313" key="13">
    <source>
        <dbReference type="EMBL" id="MCZ8371140.1"/>
    </source>
</evidence>
<comment type="subcellular location">
    <subcellularLocation>
        <location evidence="1">Cell membrane</location>
        <topology evidence="1">Multi-pass membrane protein</topology>
    </subcellularLocation>
</comment>
<keyword evidence="14" id="KW-1185">Reference proteome</keyword>
<evidence type="ECO:0000313" key="14">
    <source>
        <dbReference type="Proteomes" id="UP001141933"/>
    </source>
</evidence>
<dbReference type="PANTHER" id="PTHR42985:SF47">
    <property type="entry name" value="INTEGRAL MEMBRANE TRANSPORT PROTEIN"/>
    <property type="match status" value="1"/>
</dbReference>
<feature type="transmembrane region" description="Helical" evidence="12">
    <location>
        <begin position="43"/>
        <end position="67"/>
    </location>
</feature>
<protein>
    <submittedName>
        <fullName evidence="13">Sodium:solute symporter</fullName>
    </submittedName>
</protein>
<dbReference type="RefSeq" id="WP_269876232.1">
    <property type="nucleotide sequence ID" value="NZ_JAPZVM010000001.1"/>
</dbReference>
<keyword evidence="9 12" id="KW-0472">Membrane</keyword>
<sequence>MNGIFILVTIVLYFGLLLLVSRLTGQSHADNDAFFRGNRQSPWYLVSFGMIGASLSGVTFVSVPGMVGGIDMTYLQTCLGFSVGYLVIAHVLLPLYYRLNLTSIYTYLGERIGMRSYKTGASFFLLSKLLGASARLYLVCLILQRYVFDVYNIPFALTATGTVVLIWLYTRRSGIRTIVWTDTLQTFCLLAALGLILYKVSDVLHVQGEGLFELIRNSEHSRIFVFDDWHSKQNFFKQFFSGIFITIVMTGLDQDMMQKNLTCRSLKEAQKNMYCYGCSFLPVNLLFLILGVLLLMAYSQFGVEIPAKGDELLPQLAAGGYLGYGVLVLFTIGIIAAAFSSADSALTALTTSFCIDLLGINRYTEQKARGIRRRVHFFISCVFIGCILAFEAIGSQSVIDTIYVLASYTYGPLLGLFCFGLFTHRCPRDRFVPYIALASPLLCYVLDETVWRLTGYKFGYEMLMFNGLLTFCGLYMLSMGNPFRKAVEKL</sequence>
<dbReference type="PROSITE" id="PS50283">
    <property type="entry name" value="NA_SOLUT_SYMP_3"/>
    <property type="match status" value="1"/>
</dbReference>
<feature type="transmembrane region" description="Helical" evidence="12">
    <location>
        <begin position="79"/>
        <end position="99"/>
    </location>
</feature>
<feature type="transmembrane region" description="Helical" evidence="12">
    <location>
        <begin position="431"/>
        <end position="447"/>
    </location>
</feature>
<comment type="similarity">
    <text evidence="2 11">Belongs to the sodium:solute symporter (SSF) (TC 2.A.21) family.</text>
</comment>
<keyword evidence="10" id="KW-0739">Sodium transport</keyword>
<organism evidence="13 14">
    <name type="scientific">Phocaeicola acetigenes</name>
    <dbReference type="NCBI Taxonomy" id="3016083"/>
    <lineage>
        <taxon>Bacteria</taxon>
        <taxon>Pseudomonadati</taxon>
        <taxon>Bacteroidota</taxon>
        <taxon>Bacteroidia</taxon>
        <taxon>Bacteroidales</taxon>
        <taxon>Bacteroidaceae</taxon>
        <taxon>Phocaeicola</taxon>
    </lineage>
</organism>
<feature type="transmembrane region" description="Helical" evidence="12">
    <location>
        <begin position="177"/>
        <end position="198"/>
    </location>
</feature>
<feature type="transmembrane region" description="Helical" evidence="12">
    <location>
        <begin position="401"/>
        <end position="422"/>
    </location>
</feature>
<reference evidence="13" key="1">
    <citation type="submission" date="2022-12" db="EMBL/GenBank/DDBJ databases">
        <title>Phocaeicola acetigenes sp. nov., isolated feces from a healthy human.</title>
        <authorList>
            <person name="Do H."/>
            <person name="Ha Y.B."/>
            <person name="Kim J.-S."/>
            <person name="Suh M.K."/>
            <person name="Kim H.S."/>
            <person name="Lee J.-S."/>
        </authorList>
    </citation>
    <scope>NUCLEOTIDE SEQUENCE</scope>
    <source>
        <strain evidence="13">KGMB11183</strain>
    </source>
</reference>
<dbReference type="InterPro" id="IPR038377">
    <property type="entry name" value="Na/Glc_symporter_sf"/>
</dbReference>
<dbReference type="Gene3D" id="1.20.1730.10">
    <property type="entry name" value="Sodium/glucose cotransporter"/>
    <property type="match status" value="1"/>
</dbReference>
<feature type="transmembrane region" description="Helical" evidence="12">
    <location>
        <begin position="273"/>
        <end position="298"/>
    </location>
</feature>
<keyword evidence="6 12" id="KW-1133">Transmembrane helix</keyword>
<feature type="transmembrane region" description="Helical" evidence="12">
    <location>
        <begin position="150"/>
        <end position="170"/>
    </location>
</feature>
<evidence type="ECO:0000256" key="1">
    <source>
        <dbReference type="ARBA" id="ARBA00004651"/>
    </source>
</evidence>
<evidence type="ECO:0000256" key="2">
    <source>
        <dbReference type="ARBA" id="ARBA00006434"/>
    </source>
</evidence>
<evidence type="ECO:0000256" key="5">
    <source>
        <dbReference type="ARBA" id="ARBA00022692"/>
    </source>
</evidence>
<evidence type="ECO:0000256" key="8">
    <source>
        <dbReference type="ARBA" id="ARBA00023065"/>
    </source>
</evidence>
<keyword evidence="5 12" id="KW-0812">Transmembrane</keyword>
<evidence type="ECO:0000256" key="7">
    <source>
        <dbReference type="ARBA" id="ARBA00023053"/>
    </source>
</evidence>
<feature type="transmembrane region" description="Helical" evidence="12">
    <location>
        <begin position="120"/>
        <end position="144"/>
    </location>
</feature>
<evidence type="ECO:0000256" key="12">
    <source>
        <dbReference type="SAM" id="Phobius"/>
    </source>
</evidence>
<evidence type="ECO:0000256" key="6">
    <source>
        <dbReference type="ARBA" id="ARBA00022989"/>
    </source>
</evidence>
<keyword evidence="4" id="KW-1003">Cell membrane</keyword>
<dbReference type="EMBL" id="JAPZVM010000001">
    <property type="protein sequence ID" value="MCZ8371140.1"/>
    <property type="molecule type" value="Genomic_DNA"/>
</dbReference>
<feature type="transmembrane region" description="Helical" evidence="12">
    <location>
        <begin position="459"/>
        <end position="477"/>
    </location>
</feature>
<evidence type="ECO:0000256" key="11">
    <source>
        <dbReference type="RuleBase" id="RU362091"/>
    </source>
</evidence>
<keyword evidence="7" id="KW-0915">Sodium</keyword>
<dbReference type="CDD" id="cd10326">
    <property type="entry name" value="SLC5sbd_NIS-like"/>
    <property type="match status" value="1"/>
</dbReference>
<evidence type="ECO:0000256" key="9">
    <source>
        <dbReference type="ARBA" id="ARBA00023136"/>
    </source>
</evidence>
<evidence type="ECO:0000256" key="3">
    <source>
        <dbReference type="ARBA" id="ARBA00022448"/>
    </source>
</evidence>